<dbReference type="CDD" id="cd02980">
    <property type="entry name" value="TRX_Fd_family"/>
    <property type="match status" value="1"/>
</dbReference>
<keyword evidence="3" id="KW-0411">Iron-sulfur</keyword>
<evidence type="ECO:0000313" key="5">
    <source>
        <dbReference type="Proteomes" id="UP001526426"/>
    </source>
</evidence>
<keyword evidence="5" id="KW-1185">Reference proteome</keyword>
<keyword evidence="1" id="KW-0479">Metal-binding</keyword>
<dbReference type="Pfam" id="PF01257">
    <property type="entry name" value="2Fe-2S_thioredx"/>
    <property type="match status" value="1"/>
</dbReference>
<dbReference type="PANTHER" id="PTHR43578:SF3">
    <property type="entry name" value="NADH-QUINONE OXIDOREDUCTASE SUBUNIT F"/>
    <property type="match status" value="1"/>
</dbReference>
<keyword evidence="2" id="KW-0408">Iron</keyword>
<dbReference type="Gene3D" id="3.40.30.10">
    <property type="entry name" value="Glutaredoxin"/>
    <property type="match status" value="1"/>
</dbReference>
<dbReference type="SUPFAM" id="SSF52833">
    <property type="entry name" value="Thioredoxin-like"/>
    <property type="match status" value="1"/>
</dbReference>
<evidence type="ECO:0000256" key="2">
    <source>
        <dbReference type="ARBA" id="ARBA00023004"/>
    </source>
</evidence>
<evidence type="ECO:0000313" key="4">
    <source>
        <dbReference type="EMBL" id="MCW6034776.1"/>
    </source>
</evidence>
<accession>A0ABT3KZU6</accession>
<sequence>MTTNQRQILVCQYTTCLERGGAEVLAALQQADLPEDVELVPSGCLGQCNLGPNLRLVPEETWYCRLQPEDIPQIVEQHLKGGQPVSEKLHPRIHFAFLAYSHRE</sequence>
<dbReference type="InterPro" id="IPR036249">
    <property type="entry name" value="Thioredoxin-like_sf"/>
</dbReference>
<dbReference type="Proteomes" id="UP001526426">
    <property type="component" value="Unassembled WGS sequence"/>
</dbReference>
<gene>
    <name evidence="4" type="ORF">K4A83_00595</name>
</gene>
<organism evidence="4 5">
    <name type="scientific">Spirulina subsalsa FACHB-351</name>
    <dbReference type="NCBI Taxonomy" id="234711"/>
    <lineage>
        <taxon>Bacteria</taxon>
        <taxon>Bacillati</taxon>
        <taxon>Cyanobacteriota</taxon>
        <taxon>Cyanophyceae</taxon>
        <taxon>Spirulinales</taxon>
        <taxon>Spirulinaceae</taxon>
        <taxon>Spirulina</taxon>
    </lineage>
</organism>
<dbReference type="PANTHER" id="PTHR43578">
    <property type="entry name" value="NADH-QUINONE OXIDOREDUCTASE SUBUNIT F"/>
    <property type="match status" value="1"/>
</dbReference>
<comment type="caution">
    <text evidence="4">The sequence shown here is derived from an EMBL/GenBank/DDBJ whole genome shotgun (WGS) entry which is preliminary data.</text>
</comment>
<dbReference type="EMBL" id="JAIHOM010000002">
    <property type="protein sequence ID" value="MCW6034776.1"/>
    <property type="molecule type" value="Genomic_DNA"/>
</dbReference>
<evidence type="ECO:0000256" key="1">
    <source>
        <dbReference type="ARBA" id="ARBA00022723"/>
    </source>
</evidence>
<name>A0ABT3KZU6_9CYAN</name>
<proteinExistence type="predicted"/>
<protein>
    <submittedName>
        <fullName evidence="4">(2Fe-2S) ferredoxin domain-containing protein</fullName>
    </submittedName>
</protein>
<reference evidence="4 5" key="1">
    <citation type="submission" date="2021-08" db="EMBL/GenBank/DDBJ databases">
        <title>Draft genome sequence of Spirulina subsalsa with high tolerance to salinity and hype-accumulation of phycocyanin.</title>
        <authorList>
            <person name="Pei H."/>
            <person name="Jiang L."/>
        </authorList>
    </citation>
    <scope>NUCLEOTIDE SEQUENCE [LARGE SCALE GENOMIC DNA]</scope>
    <source>
        <strain evidence="4 5">FACHB-351</strain>
    </source>
</reference>
<dbReference type="RefSeq" id="WP_265262431.1">
    <property type="nucleotide sequence ID" value="NZ_JAIHOM010000002.1"/>
</dbReference>
<evidence type="ECO:0000256" key="3">
    <source>
        <dbReference type="ARBA" id="ARBA00023014"/>
    </source>
</evidence>